<keyword evidence="2 6" id="KW-0238">DNA-binding</keyword>
<dbReference type="PANTHER" id="PTHR43280:SF2">
    <property type="entry name" value="HTH-TYPE TRANSCRIPTIONAL REGULATOR EXSA"/>
    <property type="match status" value="1"/>
</dbReference>
<organism evidence="6 7">
    <name type="scientific">Paenibacillus algorifonticola</name>
    <dbReference type="NCBI Taxonomy" id="684063"/>
    <lineage>
        <taxon>Bacteria</taxon>
        <taxon>Bacillati</taxon>
        <taxon>Bacillota</taxon>
        <taxon>Bacilli</taxon>
        <taxon>Bacillales</taxon>
        <taxon>Paenibacillaceae</taxon>
        <taxon>Paenibacillus</taxon>
    </lineage>
</organism>
<dbReference type="Pfam" id="PF12833">
    <property type="entry name" value="HTH_18"/>
    <property type="match status" value="1"/>
</dbReference>
<dbReference type="PROSITE" id="PS01124">
    <property type="entry name" value="HTH_ARAC_FAMILY_2"/>
    <property type="match status" value="1"/>
</dbReference>
<dbReference type="InterPro" id="IPR020449">
    <property type="entry name" value="Tscrpt_reg_AraC-type_HTH"/>
</dbReference>
<dbReference type="GO" id="GO:0003700">
    <property type="term" value="F:DNA-binding transcription factor activity"/>
    <property type="evidence" value="ECO:0007669"/>
    <property type="project" value="InterPro"/>
</dbReference>
<dbReference type="Pfam" id="PF07883">
    <property type="entry name" value="Cupin_2"/>
    <property type="match status" value="1"/>
</dbReference>
<protein>
    <submittedName>
        <fullName evidence="6">AraC-type DNA-binding protein</fullName>
    </submittedName>
</protein>
<dbReference type="GO" id="GO:0043565">
    <property type="term" value="F:sequence-specific DNA binding"/>
    <property type="evidence" value="ECO:0007669"/>
    <property type="project" value="InterPro"/>
</dbReference>
<dbReference type="InterPro" id="IPR037923">
    <property type="entry name" value="HTH-like"/>
</dbReference>
<feature type="region of interest" description="Disordered" evidence="4">
    <location>
        <begin position="108"/>
        <end position="130"/>
    </location>
</feature>
<dbReference type="RefSeq" id="WP_046234031.1">
    <property type="nucleotide sequence ID" value="NZ_FONN01000027.1"/>
</dbReference>
<evidence type="ECO:0000256" key="3">
    <source>
        <dbReference type="ARBA" id="ARBA00023163"/>
    </source>
</evidence>
<dbReference type="InterPro" id="IPR014710">
    <property type="entry name" value="RmlC-like_jellyroll"/>
</dbReference>
<evidence type="ECO:0000313" key="7">
    <source>
        <dbReference type="Proteomes" id="UP000183410"/>
    </source>
</evidence>
<evidence type="ECO:0000313" key="6">
    <source>
        <dbReference type="EMBL" id="SFF33581.1"/>
    </source>
</evidence>
<dbReference type="SMART" id="SM00342">
    <property type="entry name" value="HTH_ARAC"/>
    <property type="match status" value="1"/>
</dbReference>
<accession>A0A1I2HYZ9</accession>
<keyword evidence="3" id="KW-0804">Transcription</keyword>
<dbReference type="InterPro" id="IPR009057">
    <property type="entry name" value="Homeodomain-like_sf"/>
</dbReference>
<dbReference type="OrthoDB" id="9813413at2"/>
<dbReference type="InterPro" id="IPR013096">
    <property type="entry name" value="Cupin_2"/>
</dbReference>
<dbReference type="Proteomes" id="UP000183410">
    <property type="component" value="Unassembled WGS sequence"/>
</dbReference>
<dbReference type="InterPro" id="IPR018060">
    <property type="entry name" value="HTH_AraC"/>
</dbReference>
<dbReference type="SUPFAM" id="SSF46689">
    <property type="entry name" value="Homeodomain-like"/>
    <property type="match status" value="1"/>
</dbReference>
<evidence type="ECO:0000256" key="2">
    <source>
        <dbReference type="ARBA" id="ARBA00023125"/>
    </source>
</evidence>
<feature type="compositionally biased region" description="Low complexity" evidence="4">
    <location>
        <begin position="113"/>
        <end position="130"/>
    </location>
</feature>
<dbReference type="Gene3D" id="2.60.120.10">
    <property type="entry name" value="Jelly Rolls"/>
    <property type="match status" value="1"/>
</dbReference>
<sequence>MLPFIQLLQHRTARPLVRFAHLCVRTIAAAPRTIYDHEFIFVLKGSGIVSSEGKQAAYKEGSVIMFPPGVAHSLTQEQEEELHIAIHFDWEQVQPHEELRHFIDNEASDAEAESAASESAPVPAATASTSSPGSIWLPHVTVLESASDELFACAGWTLRAYEQGGAYQRLRTDAEMLNLIVQLVQNITEGPQAIQSLHSYENQQAAAQQESSDMVAFAQRMEQLAEELPISAAAFEELCRESYFSESHFRRLFEEQMGMEPHPYFTSLRLRRASQLLLDTERPIQEISYLCGYEDAKYFSRLFRQHEGMTPQEFRQSLRNAVRDL</sequence>
<gene>
    <name evidence="6" type="ORF">SAMN04487969_12724</name>
</gene>
<dbReference type="SUPFAM" id="SSF51215">
    <property type="entry name" value="Regulatory protein AraC"/>
    <property type="match status" value="1"/>
</dbReference>
<name>A0A1I2HYZ9_9BACL</name>
<dbReference type="PANTHER" id="PTHR43280">
    <property type="entry name" value="ARAC-FAMILY TRANSCRIPTIONAL REGULATOR"/>
    <property type="match status" value="1"/>
</dbReference>
<dbReference type="PRINTS" id="PR00032">
    <property type="entry name" value="HTHARAC"/>
</dbReference>
<dbReference type="Gene3D" id="1.10.10.60">
    <property type="entry name" value="Homeodomain-like"/>
    <property type="match status" value="2"/>
</dbReference>
<evidence type="ECO:0000256" key="1">
    <source>
        <dbReference type="ARBA" id="ARBA00023015"/>
    </source>
</evidence>
<evidence type="ECO:0000259" key="5">
    <source>
        <dbReference type="PROSITE" id="PS01124"/>
    </source>
</evidence>
<evidence type="ECO:0000256" key="4">
    <source>
        <dbReference type="SAM" id="MobiDB-lite"/>
    </source>
</evidence>
<dbReference type="EMBL" id="FONN01000027">
    <property type="protein sequence ID" value="SFF33581.1"/>
    <property type="molecule type" value="Genomic_DNA"/>
</dbReference>
<dbReference type="AlphaFoldDB" id="A0A1I2HYZ9"/>
<dbReference type="PROSITE" id="PS00041">
    <property type="entry name" value="HTH_ARAC_FAMILY_1"/>
    <property type="match status" value="1"/>
</dbReference>
<keyword evidence="1" id="KW-0805">Transcription regulation</keyword>
<keyword evidence="7" id="KW-1185">Reference proteome</keyword>
<dbReference type="InterPro" id="IPR018062">
    <property type="entry name" value="HTH_AraC-typ_CS"/>
</dbReference>
<proteinExistence type="predicted"/>
<reference evidence="7" key="1">
    <citation type="submission" date="2016-10" db="EMBL/GenBank/DDBJ databases">
        <authorList>
            <person name="Varghese N."/>
            <person name="Submissions S."/>
        </authorList>
    </citation>
    <scope>NUCLEOTIDE SEQUENCE [LARGE SCALE GENOMIC DNA]</scope>
    <source>
        <strain evidence="7">CGMCC 1.10223</strain>
    </source>
</reference>
<feature type="domain" description="HTH araC/xylS-type" evidence="5">
    <location>
        <begin position="219"/>
        <end position="317"/>
    </location>
</feature>